<dbReference type="EMBL" id="BPLR01001629">
    <property type="protein sequence ID" value="GIZ03615.1"/>
    <property type="molecule type" value="Genomic_DNA"/>
</dbReference>
<organism evidence="2 3">
    <name type="scientific">Caerostris extrusa</name>
    <name type="common">Bark spider</name>
    <name type="synonym">Caerostris bankana</name>
    <dbReference type="NCBI Taxonomy" id="172846"/>
    <lineage>
        <taxon>Eukaryota</taxon>
        <taxon>Metazoa</taxon>
        <taxon>Ecdysozoa</taxon>
        <taxon>Arthropoda</taxon>
        <taxon>Chelicerata</taxon>
        <taxon>Arachnida</taxon>
        <taxon>Araneae</taxon>
        <taxon>Araneomorphae</taxon>
        <taxon>Entelegynae</taxon>
        <taxon>Araneoidea</taxon>
        <taxon>Araneidae</taxon>
        <taxon>Caerostris</taxon>
    </lineage>
</organism>
<reference evidence="2 3" key="1">
    <citation type="submission" date="2021-06" db="EMBL/GenBank/DDBJ databases">
        <title>Caerostris extrusa draft genome.</title>
        <authorList>
            <person name="Kono N."/>
            <person name="Arakawa K."/>
        </authorList>
    </citation>
    <scope>NUCLEOTIDE SEQUENCE [LARGE SCALE GENOMIC DNA]</scope>
</reference>
<name>A0AAV4Y9E3_CAEEX</name>
<accession>A0AAV4Y9E3</accession>
<protein>
    <submittedName>
        <fullName evidence="2">Uncharacterized protein</fullName>
    </submittedName>
</protein>
<evidence type="ECO:0000256" key="1">
    <source>
        <dbReference type="SAM" id="MobiDB-lite"/>
    </source>
</evidence>
<evidence type="ECO:0000313" key="2">
    <source>
        <dbReference type="EMBL" id="GIZ03615.1"/>
    </source>
</evidence>
<evidence type="ECO:0000313" key="3">
    <source>
        <dbReference type="Proteomes" id="UP001054945"/>
    </source>
</evidence>
<proteinExistence type="predicted"/>
<feature type="region of interest" description="Disordered" evidence="1">
    <location>
        <begin position="112"/>
        <end position="139"/>
    </location>
</feature>
<comment type="caution">
    <text evidence="2">The sequence shown here is derived from an EMBL/GenBank/DDBJ whole genome shotgun (WGS) entry which is preliminary data.</text>
</comment>
<gene>
    <name evidence="2" type="ORF">CEXT_191421</name>
</gene>
<dbReference type="Proteomes" id="UP001054945">
    <property type="component" value="Unassembled WGS sequence"/>
</dbReference>
<dbReference type="AlphaFoldDB" id="A0AAV4Y9E3"/>
<keyword evidence="3" id="KW-1185">Reference proteome</keyword>
<sequence>MTRRLMEWSYNKKDTAYWRMILDNENLARQRQAQEVSNDTNQQKQTAILREGKPLGLKAAVNRTGAGQLKIQSTHNSYEEYASEIKYDNDPDGSIFALMEGDDPQLPHGVRRGPVSTARSISEPKSVKTWPGRGSAGSVCATNQQEQTAILGEEKPLGLKAAVNRTGAGQLMDV</sequence>